<dbReference type="GO" id="GO:0016747">
    <property type="term" value="F:acyltransferase activity, transferring groups other than amino-acyl groups"/>
    <property type="evidence" value="ECO:0007669"/>
    <property type="project" value="InterPro"/>
</dbReference>
<dbReference type="InterPro" id="IPR016181">
    <property type="entry name" value="Acyl_CoA_acyltransferase"/>
</dbReference>
<dbReference type="InterPro" id="IPR000182">
    <property type="entry name" value="GNAT_dom"/>
</dbReference>
<dbReference type="CDD" id="cd04301">
    <property type="entry name" value="NAT_SF"/>
    <property type="match status" value="1"/>
</dbReference>
<dbReference type="Proteomes" id="UP000183287">
    <property type="component" value="Unassembled WGS sequence"/>
</dbReference>
<dbReference type="PROSITE" id="PS51186">
    <property type="entry name" value="GNAT"/>
    <property type="match status" value="1"/>
</dbReference>
<dbReference type="AlphaFoldDB" id="A0A1I4S357"/>
<keyword evidence="2" id="KW-0808">Transferase</keyword>
<gene>
    <name evidence="2" type="ORF">SAMN05421863_103710</name>
</gene>
<dbReference type="SUPFAM" id="SSF55729">
    <property type="entry name" value="Acyl-CoA N-acyltransferases (Nat)"/>
    <property type="match status" value="1"/>
</dbReference>
<protein>
    <submittedName>
        <fullName evidence="2">Acetyltransferase (GNAT) domain-containing protein</fullName>
    </submittedName>
</protein>
<accession>A0A1I4S357</accession>
<evidence type="ECO:0000259" key="1">
    <source>
        <dbReference type="PROSITE" id="PS51186"/>
    </source>
</evidence>
<dbReference type="EMBL" id="FOUB01000037">
    <property type="protein sequence ID" value="SFM58710.1"/>
    <property type="molecule type" value="Genomic_DNA"/>
</dbReference>
<sequence>MKKANILTNQRVDYEIVKEINFSELRVFLRDVADLYPNFYIWLNFTFFRNLASEERKIALAHNGNDILGVALLKSDAFESKICTFYVDPAFRGMNIGGKLMDLSISALDDPDTFITVCDERKSELIPLLSSRGFTLERSVDGLYYPHSSEHFYKL</sequence>
<reference evidence="3" key="1">
    <citation type="submission" date="2016-10" db="EMBL/GenBank/DDBJ databases">
        <authorList>
            <person name="Varghese N."/>
            <person name="Submissions S."/>
        </authorList>
    </citation>
    <scope>NUCLEOTIDE SEQUENCE [LARGE SCALE GENOMIC DNA]</scope>
    <source>
        <strain evidence="3">Nm44</strain>
    </source>
</reference>
<feature type="domain" description="N-acetyltransferase" evidence="1">
    <location>
        <begin position="20"/>
        <end position="155"/>
    </location>
</feature>
<evidence type="ECO:0000313" key="2">
    <source>
        <dbReference type="EMBL" id="SFM58710.1"/>
    </source>
</evidence>
<proteinExistence type="predicted"/>
<dbReference type="OrthoDB" id="273614at2"/>
<dbReference type="Pfam" id="PF13673">
    <property type="entry name" value="Acetyltransf_10"/>
    <property type="match status" value="1"/>
</dbReference>
<name>A0A1I4S357_9PROT</name>
<organism evidence="2 3">
    <name type="scientific">Nitrosomonas communis</name>
    <dbReference type="NCBI Taxonomy" id="44574"/>
    <lineage>
        <taxon>Bacteria</taxon>
        <taxon>Pseudomonadati</taxon>
        <taxon>Pseudomonadota</taxon>
        <taxon>Betaproteobacteria</taxon>
        <taxon>Nitrosomonadales</taxon>
        <taxon>Nitrosomonadaceae</taxon>
        <taxon>Nitrosomonas</taxon>
    </lineage>
</organism>
<keyword evidence="3" id="KW-1185">Reference proteome</keyword>
<dbReference type="Gene3D" id="3.40.630.30">
    <property type="match status" value="1"/>
</dbReference>
<evidence type="ECO:0000313" key="3">
    <source>
        <dbReference type="Proteomes" id="UP000183287"/>
    </source>
</evidence>
<dbReference type="RefSeq" id="WP_074905988.1">
    <property type="nucleotide sequence ID" value="NZ_FOUB01000037.1"/>
</dbReference>